<evidence type="ECO:0000256" key="6">
    <source>
        <dbReference type="ARBA" id="ARBA00023163"/>
    </source>
</evidence>
<evidence type="ECO:0000256" key="5">
    <source>
        <dbReference type="ARBA" id="ARBA00023159"/>
    </source>
</evidence>
<dbReference type="InterPro" id="IPR046830">
    <property type="entry name" value="Calmod_bind_M"/>
</dbReference>
<keyword evidence="6" id="KW-0804">Transcription</keyword>
<feature type="domain" description="Calmodulin binding protein-like N-terminal" evidence="8">
    <location>
        <begin position="83"/>
        <end position="227"/>
    </location>
</feature>
<name>A0ABC8JQA5_ERUVS</name>
<evidence type="ECO:0000313" key="12">
    <source>
        <dbReference type="Proteomes" id="UP001642260"/>
    </source>
</evidence>
<dbReference type="PANTHER" id="PTHR31713">
    <property type="entry name" value="OS02G0177800 PROTEIN"/>
    <property type="match status" value="1"/>
</dbReference>
<keyword evidence="5" id="KW-0010">Activator</keyword>
<gene>
    <name evidence="11" type="ORF">ERUC_LOCUS14167</name>
</gene>
<dbReference type="Pfam" id="PF20452">
    <property type="entry name" value="Calmod_bind_C"/>
    <property type="match status" value="1"/>
</dbReference>
<evidence type="ECO:0008006" key="13">
    <source>
        <dbReference type="Google" id="ProtNLM"/>
    </source>
</evidence>
<dbReference type="GO" id="GO:0005634">
    <property type="term" value="C:nucleus"/>
    <property type="evidence" value="ECO:0007669"/>
    <property type="project" value="UniProtKB-SubCell"/>
</dbReference>
<dbReference type="EMBL" id="CAKOAT010131933">
    <property type="protein sequence ID" value="CAH8337150.1"/>
    <property type="molecule type" value="Genomic_DNA"/>
</dbReference>
<dbReference type="AlphaFoldDB" id="A0ABC8JQA5"/>
<dbReference type="GO" id="GO:0003677">
    <property type="term" value="F:DNA binding"/>
    <property type="evidence" value="ECO:0007669"/>
    <property type="project" value="UniProtKB-KW"/>
</dbReference>
<accession>A0ABC8JQA5</accession>
<protein>
    <recommendedName>
        <fullName evidence="13">Calmodulin-binding protein</fullName>
    </recommendedName>
</protein>
<feature type="domain" description="Calmodulin binding protein C-terminal" evidence="10">
    <location>
        <begin position="310"/>
        <end position="372"/>
    </location>
</feature>
<evidence type="ECO:0000313" key="11">
    <source>
        <dbReference type="EMBL" id="CAH8337150.1"/>
    </source>
</evidence>
<sequence>MKRNLNRNDEDQPERKRPALANVIVEAMKVDSLQKLCSSIEPILRRVVSEELERALAKLIPSRLAESSGTSPKQINGPDGRNLQLRFKSRLSLPLFTGGRVEGEKGASIHVVLIDANTKRPVTFGPEASLKLEVVVLEGDFNEEDWTQEEFESHVVKERDGKRPLLTGDLCVVLKEGVGTLGELVFTDNSSWIRSRKFRLALKVASGGCDGIRVREAKTEAFTVKDHRGELYKKHYPPVLSDEVWRLEKIGKDGAFHKKLTAEGIVNVEEFLRKLVKDSAKLRTTLGSGMSNKMWDVLVEHAKTCVLSGKLYIYYADSSRTVGVVFNNIYELSGLISGDQYFSADSLDDSQKVYVDGLVKKAYDNWSHVIEYEGKTLLHFNQPERVNVSQTEPVTVSANYSTLCPSAIPPSQFTGFSFQGYNQTLPTAQPHNSQVPFDIVLQQDQFMGIHQRQTQTNLENQYVTGLALCPPPLQFTGGFQDIGSSVHQADLDPFEDWSHQQEKDLLSEDEIRLRSNEMLESEDMQQLLHLCGIGGDGDDGYAFPSFMQNTPLVHGYEEDRGRSTKAVVGWLKIKAAMKWGIFIRKKAAERRAQIVELD</sequence>
<dbReference type="Pfam" id="PF07887">
    <property type="entry name" value="Calmodulin_bind"/>
    <property type="match status" value="1"/>
</dbReference>
<dbReference type="PANTHER" id="PTHR31713:SF97">
    <property type="entry name" value="CALMODULIN-BINDING PROTEIN 60 D"/>
    <property type="match status" value="1"/>
</dbReference>
<organism evidence="11 12">
    <name type="scientific">Eruca vesicaria subsp. sativa</name>
    <name type="common">Garden rocket</name>
    <name type="synonym">Eruca sativa</name>
    <dbReference type="NCBI Taxonomy" id="29727"/>
    <lineage>
        <taxon>Eukaryota</taxon>
        <taxon>Viridiplantae</taxon>
        <taxon>Streptophyta</taxon>
        <taxon>Embryophyta</taxon>
        <taxon>Tracheophyta</taxon>
        <taxon>Spermatophyta</taxon>
        <taxon>Magnoliopsida</taxon>
        <taxon>eudicotyledons</taxon>
        <taxon>Gunneridae</taxon>
        <taxon>Pentapetalae</taxon>
        <taxon>rosids</taxon>
        <taxon>malvids</taxon>
        <taxon>Brassicales</taxon>
        <taxon>Brassicaceae</taxon>
        <taxon>Brassiceae</taxon>
        <taxon>Eruca</taxon>
    </lineage>
</organism>
<evidence type="ECO:0000259" key="9">
    <source>
        <dbReference type="Pfam" id="PF20451"/>
    </source>
</evidence>
<dbReference type="InterPro" id="IPR046831">
    <property type="entry name" value="Calmodulin_bind_N"/>
</dbReference>
<proteinExistence type="inferred from homology"/>
<evidence type="ECO:0000259" key="10">
    <source>
        <dbReference type="Pfam" id="PF20452"/>
    </source>
</evidence>
<comment type="caution">
    <text evidence="11">The sequence shown here is derived from an EMBL/GenBank/DDBJ whole genome shotgun (WGS) entry which is preliminary data.</text>
</comment>
<evidence type="ECO:0000259" key="8">
    <source>
        <dbReference type="Pfam" id="PF07887"/>
    </source>
</evidence>
<reference evidence="11 12" key="1">
    <citation type="submission" date="2022-03" db="EMBL/GenBank/DDBJ databases">
        <authorList>
            <person name="Macdonald S."/>
            <person name="Ahmed S."/>
            <person name="Newling K."/>
        </authorList>
    </citation>
    <scope>NUCLEOTIDE SEQUENCE [LARGE SCALE GENOMIC DNA]</scope>
</reference>
<evidence type="ECO:0000256" key="4">
    <source>
        <dbReference type="ARBA" id="ARBA00023125"/>
    </source>
</evidence>
<evidence type="ECO:0000256" key="2">
    <source>
        <dbReference type="ARBA" id="ARBA00007214"/>
    </source>
</evidence>
<keyword evidence="4" id="KW-0238">DNA-binding</keyword>
<dbReference type="Proteomes" id="UP001642260">
    <property type="component" value="Unassembled WGS sequence"/>
</dbReference>
<evidence type="ECO:0000256" key="7">
    <source>
        <dbReference type="ARBA" id="ARBA00023242"/>
    </source>
</evidence>
<feature type="domain" description="Calmodulin binding protein central" evidence="9">
    <location>
        <begin position="240"/>
        <end position="305"/>
    </location>
</feature>
<evidence type="ECO:0000256" key="3">
    <source>
        <dbReference type="ARBA" id="ARBA00023015"/>
    </source>
</evidence>
<dbReference type="Pfam" id="PF20451">
    <property type="entry name" value="Calmod_bind_M"/>
    <property type="match status" value="1"/>
</dbReference>
<keyword evidence="12" id="KW-1185">Reference proteome</keyword>
<comment type="similarity">
    <text evidence="2">Belongs to the plant ACBP60 protein family.</text>
</comment>
<comment type="subcellular location">
    <subcellularLocation>
        <location evidence="1">Nucleus</location>
    </subcellularLocation>
</comment>
<keyword evidence="3" id="KW-0805">Transcription regulation</keyword>
<keyword evidence="7" id="KW-0539">Nucleus</keyword>
<evidence type="ECO:0000256" key="1">
    <source>
        <dbReference type="ARBA" id="ARBA00004123"/>
    </source>
</evidence>
<dbReference type="InterPro" id="IPR046829">
    <property type="entry name" value="Calmod_bind_C"/>
</dbReference>
<dbReference type="InterPro" id="IPR012416">
    <property type="entry name" value="CBP60"/>
</dbReference>